<evidence type="ECO:0000313" key="2">
    <source>
        <dbReference type="EMBL" id="KAK2887426.1"/>
    </source>
</evidence>
<dbReference type="AlphaFoldDB" id="A0AA88PLL5"/>
<reference evidence="2" key="1">
    <citation type="submission" date="2023-08" db="EMBL/GenBank/DDBJ databases">
        <title>Chromosome-level Genome Assembly of mud carp (Cirrhinus molitorella).</title>
        <authorList>
            <person name="Liu H."/>
        </authorList>
    </citation>
    <scope>NUCLEOTIDE SEQUENCE</scope>
    <source>
        <strain evidence="2">Prfri</strain>
        <tissue evidence="2">Muscle</tissue>
    </source>
</reference>
<keyword evidence="3" id="KW-1185">Reference proteome</keyword>
<name>A0AA88PLL5_9TELE</name>
<feature type="compositionally biased region" description="Pro residues" evidence="1">
    <location>
        <begin position="39"/>
        <end position="56"/>
    </location>
</feature>
<feature type="compositionally biased region" description="Basic and acidic residues" evidence="1">
    <location>
        <begin position="1"/>
        <end position="23"/>
    </location>
</feature>
<feature type="region of interest" description="Disordered" evidence="1">
    <location>
        <begin position="1"/>
        <end position="61"/>
    </location>
</feature>
<sequence>MEGGERDKQKERGRESISRRYEDDMLINEYSRHSAIRPAPHPPSPASSPPSLPFPTSPKGTECRFVFQQAPPLHCCLH</sequence>
<comment type="caution">
    <text evidence="2">The sequence shown here is derived from an EMBL/GenBank/DDBJ whole genome shotgun (WGS) entry which is preliminary data.</text>
</comment>
<accession>A0AA88PLL5</accession>
<dbReference type="Proteomes" id="UP001187343">
    <property type="component" value="Unassembled WGS sequence"/>
</dbReference>
<evidence type="ECO:0000256" key="1">
    <source>
        <dbReference type="SAM" id="MobiDB-lite"/>
    </source>
</evidence>
<dbReference type="EMBL" id="JAUYZG010000015">
    <property type="protein sequence ID" value="KAK2887426.1"/>
    <property type="molecule type" value="Genomic_DNA"/>
</dbReference>
<evidence type="ECO:0000313" key="3">
    <source>
        <dbReference type="Proteomes" id="UP001187343"/>
    </source>
</evidence>
<proteinExistence type="predicted"/>
<organism evidence="2 3">
    <name type="scientific">Cirrhinus molitorella</name>
    <name type="common">mud carp</name>
    <dbReference type="NCBI Taxonomy" id="172907"/>
    <lineage>
        <taxon>Eukaryota</taxon>
        <taxon>Metazoa</taxon>
        <taxon>Chordata</taxon>
        <taxon>Craniata</taxon>
        <taxon>Vertebrata</taxon>
        <taxon>Euteleostomi</taxon>
        <taxon>Actinopterygii</taxon>
        <taxon>Neopterygii</taxon>
        <taxon>Teleostei</taxon>
        <taxon>Ostariophysi</taxon>
        <taxon>Cypriniformes</taxon>
        <taxon>Cyprinidae</taxon>
        <taxon>Labeoninae</taxon>
        <taxon>Labeonini</taxon>
        <taxon>Cirrhinus</taxon>
    </lineage>
</organism>
<gene>
    <name evidence="2" type="ORF">Q8A67_015654</name>
</gene>
<protein>
    <submittedName>
        <fullName evidence="2">Uncharacterized protein</fullName>
    </submittedName>
</protein>